<dbReference type="PANTHER" id="PTHR33463:SF218">
    <property type="entry name" value="DISEASE RESISTANCE PROTEIN RPS2-LIKE"/>
    <property type="match status" value="1"/>
</dbReference>
<dbReference type="InterPro" id="IPR032675">
    <property type="entry name" value="LRR_dom_sf"/>
</dbReference>
<dbReference type="EMBL" id="KZ305099">
    <property type="protein sequence ID" value="PIA27222.1"/>
    <property type="molecule type" value="Genomic_DNA"/>
</dbReference>
<dbReference type="InParanoid" id="A0A2G5C7E4"/>
<dbReference type="InterPro" id="IPR050905">
    <property type="entry name" value="Plant_NBS-LRR"/>
</dbReference>
<evidence type="ECO:0000313" key="2">
    <source>
        <dbReference type="EMBL" id="PIA27222.1"/>
    </source>
</evidence>
<dbReference type="Gene3D" id="3.80.10.10">
    <property type="entry name" value="Ribonuclease Inhibitor"/>
    <property type="match status" value="1"/>
</dbReference>
<protein>
    <recommendedName>
        <fullName evidence="1">Disease resistance protein At4g27190-like leucine-rich repeats domain-containing protein</fullName>
    </recommendedName>
</protein>
<dbReference type="PANTHER" id="PTHR33463">
    <property type="entry name" value="NB-ARC DOMAIN-CONTAINING PROTEIN-RELATED"/>
    <property type="match status" value="1"/>
</dbReference>
<gene>
    <name evidence="2" type="ORF">AQUCO_08200025v1</name>
</gene>
<feature type="domain" description="Disease resistance protein At4g27190-like leucine-rich repeats" evidence="1">
    <location>
        <begin position="156"/>
        <end position="251"/>
    </location>
</feature>
<name>A0A2G5C7E4_AQUCA</name>
<accession>A0A2G5C7E4</accession>
<dbReference type="InterPro" id="IPR057135">
    <property type="entry name" value="At4g27190-like_LRR"/>
</dbReference>
<dbReference type="Proteomes" id="UP000230069">
    <property type="component" value="Unassembled WGS sequence"/>
</dbReference>
<proteinExistence type="predicted"/>
<dbReference type="STRING" id="218851.A0A2G5C7E4"/>
<evidence type="ECO:0000313" key="3">
    <source>
        <dbReference type="Proteomes" id="UP000230069"/>
    </source>
</evidence>
<dbReference type="SUPFAM" id="SSF52047">
    <property type="entry name" value="RNI-like"/>
    <property type="match status" value="1"/>
</dbReference>
<evidence type="ECO:0000259" key="1">
    <source>
        <dbReference type="Pfam" id="PF23247"/>
    </source>
</evidence>
<sequence>MFRTVTSASTFWARFLIYVCPCEERGKVNRLPLKKATLLYEDILSKFKRLIPSYERCLEIERVSKFPKAISGVLSHAHYLTLHDETAIVRLSDFGIENMQELRECFLQRCHAMKVVFFARFNDLPQDQPWLSCLEKLQIYDLKKLTNMCVSSIKLDKISFSQLKHLQIEHCPQLVNMFSCSVFLKRLEVLQIKFCARLEEIFSGKENEEGSLERLHTLYLLELPALKTIIHNVRLVSLHEAKVKGCPRLCELPLQSRTIADNGLQKVPSIVVTGELDWWEKLQWKDSNVKQQITFNAWKPFQFPKNS</sequence>
<dbReference type="Pfam" id="PF23247">
    <property type="entry name" value="LRR_RPS2"/>
    <property type="match status" value="1"/>
</dbReference>
<dbReference type="OrthoDB" id="122245at2759"/>
<dbReference type="AlphaFoldDB" id="A0A2G5C7E4"/>
<keyword evidence="3" id="KW-1185">Reference proteome</keyword>
<organism evidence="2 3">
    <name type="scientific">Aquilegia coerulea</name>
    <name type="common">Rocky mountain columbine</name>
    <dbReference type="NCBI Taxonomy" id="218851"/>
    <lineage>
        <taxon>Eukaryota</taxon>
        <taxon>Viridiplantae</taxon>
        <taxon>Streptophyta</taxon>
        <taxon>Embryophyta</taxon>
        <taxon>Tracheophyta</taxon>
        <taxon>Spermatophyta</taxon>
        <taxon>Magnoliopsida</taxon>
        <taxon>Ranunculales</taxon>
        <taxon>Ranunculaceae</taxon>
        <taxon>Thalictroideae</taxon>
        <taxon>Aquilegia</taxon>
    </lineage>
</organism>
<reference evidence="2 3" key="1">
    <citation type="submission" date="2017-09" db="EMBL/GenBank/DDBJ databases">
        <title>WGS assembly of Aquilegia coerulea Goldsmith.</title>
        <authorList>
            <person name="Hodges S."/>
            <person name="Kramer E."/>
            <person name="Nordborg M."/>
            <person name="Tomkins J."/>
            <person name="Borevitz J."/>
            <person name="Derieg N."/>
            <person name="Yan J."/>
            <person name="Mihaltcheva S."/>
            <person name="Hayes R.D."/>
            <person name="Rokhsar D."/>
        </authorList>
    </citation>
    <scope>NUCLEOTIDE SEQUENCE [LARGE SCALE GENOMIC DNA]</scope>
    <source>
        <strain evidence="3">cv. Goldsmith</strain>
    </source>
</reference>